<evidence type="ECO:0000256" key="2">
    <source>
        <dbReference type="ARBA" id="ARBA00022722"/>
    </source>
</evidence>
<feature type="non-terminal residue" evidence="9">
    <location>
        <position position="1"/>
    </location>
</feature>
<evidence type="ECO:0000256" key="4">
    <source>
        <dbReference type="ARBA" id="ARBA00022759"/>
    </source>
</evidence>
<dbReference type="InterPro" id="IPR004659">
    <property type="entry name" value="RNase_E/G"/>
</dbReference>
<keyword evidence="6" id="KW-0460">Magnesium</keyword>
<feature type="domain" description="RNA-binding protein AU-1/Ribonuclease E/G" evidence="8">
    <location>
        <begin position="46"/>
        <end position="162"/>
    </location>
</feature>
<dbReference type="InterPro" id="IPR019307">
    <property type="entry name" value="RNA-bd_AU-1/RNase_E/G"/>
</dbReference>
<keyword evidence="4" id="KW-0255">Endonuclease</keyword>
<dbReference type="Pfam" id="PF10150">
    <property type="entry name" value="RNase_E_G"/>
    <property type="match status" value="1"/>
</dbReference>
<evidence type="ECO:0000256" key="3">
    <source>
        <dbReference type="ARBA" id="ARBA00022723"/>
    </source>
</evidence>
<protein>
    <submittedName>
        <fullName evidence="9">Ribonuclease</fullName>
    </submittedName>
</protein>
<evidence type="ECO:0000313" key="9">
    <source>
        <dbReference type="EMBL" id="MBR0664348.1"/>
    </source>
</evidence>
<evidence type="ECO:0000313" key="10">
    <source>
        <dbReference type="Proteomes" id="UP001196870"/>
    </source>
</evidence>
<keyword evidence="5" id="KW-0378">Hydrolase</keyword>
<evidence type="ECO:0000256" key="7">
    <source>
        <dbReference type="ARBA" id="ARBA00022884"/>
    </source>
</evidence>
<keyword evidence="2" id="KW-0540">Nuclease</keyword>
<keyword evidence="3" id="KW-0479">Metal-binding</keyword>
<keyword evidence="10" id="KW-1185">Reference proteome</keyword>
<dbReference type="EMBL" id="JAAGBB010000007">
    <property type="protein sequence ID" value="MBR0664348.1"/>
    <property type="molecule type" value="Genomic_DNA"/>
</dbReference>
<dbReference type="Proteomes" id="UP001196870">
    <property type="component" value="Unassembled WGS sequence"/>
</dbReference>
<name>A0ABS5EVN7_9PROT</name>
<evidence type="ECO:0000256" key="1">
    <source>
        <dbReference type="ARBA" id="ARBA00001946"/>
    </source>
</evidence>
<evidence type="ECO:0000259" key="8">
    <source>
        <dbReference type="Pfam" id="PF10150"/>
    </source>
</evidence>
<comment type="caution">
    <text evidence="9">The sequence shown here is derived from an EMBL/GenBank/DDBJ whole genome shotgun (WGS) entry which is preliminary data.</text>
</comment>
<proteinExistence type="predicted"/>
<dbReference type="PANTHER" id="PTHR30001:SF1">
    <property type="entry name" value="RIBONUCLEASE E_G-LIKE PROTEIN, CHLOROPLASTIC"/>
    <property type="match status" value="1"/>
</dbReference>
<keyword evidence="7" id="KW-0694">RNA-binding</keyword>
<sequence length="247" mass="24846">LLRRGKPAALRLAARYPGAPLLCDGLAQAAAWGVPPLRGPAFDDDLEAAFDEACGAAVPLPGGGRMTIHPTPALVAIDVDAGSAAGARSDALAALNAAAVAEAARQIRLRNLAGAILVDVAGLPAKKRAVLADPFAAALAGDPLAKLIGVTGLGLFEIQRARIHAPLHEVMAGPLPIGLAALRMAAREAAVRGGARLALRASPGVIGALRDLPGALEEYAAGAGFALVLRPDATTSGWMIEEAADGQ</sequence>
<comment type="cofactor">
    <cofactor evidence="1">
        <name>Mg(2+)</name>
        <dbReference type="ChEBI" id="CHEBI:18420"/>
    </cofactor>
</comment>
<dbReference type="RefSeq" id="WP_211851940.1">
    <property type="nucleotide sequence ID" value="NZ_JAAGBB010000007.1"/>
</dbReference>
<gene>
    <name evidence="9" type="ORF">GXW71_08265</name>
</gene>
<accession>A0ABS5EVN7</accession>
<evidence type="ECO:0000256" key="6">
    <source>
        <dbReference type="ARBA" id="ARBA00022842"/>
    </source>
</evidence>
<dbReference type="PANTHER" id="PTHR30001">
    <property type="entry name" value="RIBONUCLEASE"/>
    <property type="match status" value="1"/>
</dbReference>
<organism evidence="9 10">
    <name type="scientific">Plastoroseomonas hellenica</name>
    <dbReference type="NCBI Taxonomy" id="2687306"/>
    <lineage>
        <taxon>Bacteria</taxon>
        <taxon>Pseudomonadati</taxon>
        <taxon>Pseudomonadota</taxon>
        <taxon>Alphaproteobacteria</taxon>
        <taxon>Acetobacterales</taxon>
        <taxon>Acetobacteraceae</taxon>
        <taxon>Plastoroseomonas</taxon>
    </lineage>
</organism>
<reference evidence="10" key="1">
    <citation type="journal article" date="2021" name="Syst. Appl. Microbiol.">
        <title>Roseomonas hellenica sp. nov., isolated from roots of wild-growing Alkanna tinctoria.</title>
        <authorList>
            <person name="Rat A."/>
            <person name="Naranjo H.D."/>
            <person name="Lebbe L."/>
            <person name="Cnockaert M."/>
            <person name="Krigas N."/>
            <person name="Grigoriadou K."/>
            <person name="Maloupa E."/>
            <person name="Willems A."/>
        </authorList>
    </citation>
    <scope>NUCLEOTIDE SEQUENCE [LARGE SCALE GENOMIC DNA]</scope>
    <source>
        <strain evidence="10">LMG 31523</strain>
    </source>
</reference>
<evidence type="ECO:0000256" key="5">
    <source>
        <dbReference type="ARBA" id="ARBA00022801"/>
    </source>
</evidence>